<comment type="pathway">
    <text evidence="1">Lipid metabolism.</text>
</comment>
<keyword evidence="2 5" id="KW-0808">Transferase</keyword>
<dbReference type="SMART" id="SM00563">
    <property type="entry name" value="PlsC"/>
    <property type="match status" value="1"/>
</dbReference>
<feature type="domain" description="Phospholipid/glycerol acyltransferase" evidence="4">
    <location>
        <begin position="51"/>
        <end position="190"/>
    </location>
</feature>
<dbReference type="STRING" id="1492898.SY85_06075"/>
<reference evidence="6" key="1">
    <citation type="submission" date="2015-01" db="EMBL/GenBank/DDBJ databases">
        <title>Flavisolibacter sp./LCS9/ whole genome sequencing.</title>
        <authorList>
            <person name="Kim M.K."/>
            <person name="Srinivasan S."/>
            <person name="Lee J.-J."/>
        </authorList>
    </citation>
    <scope>NUCLEOTIDE SEQUENCE [LARGE SCALE GENOMIC DNA]</scope>
    <source>
        <strain evidence="6">LCS9</strain>
    </source>
</reference>
<dbReference type="EMBL" id="CP011390">
    <property type="protein sequence ID" value="ANE50129.1"/>
    <property type="molecule type" value="Genomic_DNA"/>
</dbReference>
<dbReference type="Proteomes" id="UP000077177">
    <property type="component" value="Chromosome"/>
</dbReference>
<dbReference type="CDD" id="cd07989">
    <property type="entry name" value="LPLAT_AGPAT-like"/>
    <property type="match status" value="1"/>
</dbReference>
<name>A0A172TSQ9_9BACT</name>
<evidence type="ECO:0000313" key="5">
    <source>
        <dbReference type="EMBL" id="ANE50129.1"/>
    </source>
</evidence>
<dbReference type="PANTHER" id="PTHR10434:SF11">
    <property type="entry name" value="1-ACYL-SN-GLYCEROL-3-PHOSPHATE ACYLTRANSFERASE"/>
    <property type="match status" value="1"/>
</dbReference>
<protein>
    <submittedName>
        <fullName evidence="5">Glycerol acyltransferase</fullName>
    </submittedName>
</protein>
<dbReference type="SUPFAM" id="SSF69593">
    <property type="entry name" value="Glycerol-3-phosphate (1)-acyltransferase"/>
    <property type="match status" value="1"/>
</dbReference>
<evidence type="ECO:0000256" key="1">
    <source>
        <dbReference type="ARBA" id="ARBA00005189"/>
    </source>
</evidence>
<dbReference type="Pfam" id="PF01553">
    <property type="entry name" value="Acyltransferase"/>
    <property type="match status" value="1"/>
</dbReference>
<dbReference type="GO" id="GO:0003841">
    <property type="term" value="F:1-acylglycerol-3-phosphate O-acyltransferase activity"/>
    <property type="evidence" value="ECO:0007669"/>
    <property type="project" value="TreeGrafter"/>
</dbReference>
<reference evidence="5 6" key="2">
    <citation type="journal article" date="2016" name="Int. J. Syst. Evol. Microbiol.">
        <title>Flavisolibacter tropicus sp. nov., isolated from tropical soil.</title>
        <authorList>
            <person name="Lee J.J."/>
            <person name="Kang M.S."/>
            <person name="Kim G.S."/>
            <person name="Lee C.S."/>
            <person name="Lim S."/>
            <person name="Lee J."/>
            <person name="Roh S.H."/>
            <person name="Kang H."/>
            <person name="Ha J.M."/>
            <person name="Bae S."/>
            <person name="Jung H.Y."/>
            <person name="Kim M.K."/>
        </authorList>
    </citation>
    <scope>NUCLEOTIDE SEQUENCE [LARGE SCALE GENOMIC DNA]</scope>
    <source>
        <strain evidence="5 6">LCS9</strain>
    </source>
</reference>
<evidence type="ECO:0000259" key="4">
    <source>
        <dbReference type="SMART" id="SM00563"/>
    </source>
</evidence>
<dbReference type="RefSeq" id="WP_066402464.1">
    <property type="nucleotide sequence ID" value="NZ_CP011390.1"/>
</dbReference>
<evidence type="ECO:0000256" key="2">
    <source>
        <dbReference type="ARBA" id="ARBA00022679"/>
    </source>
</evidence>
<dbReference type="PANTHER" id="PTHR10434">
    <property type="entry name" value="1-ACYL-SN-GLYCEROL-3-PHOSPHATE ACYLTRANSFERASE"/>
    <property type="match status" value="1"/>
</dbReference>
<keyword evidence="6" id="KW-1185">Reference proteome</keyword>
<gene>
    <name evidence="5" type="ORF">SY85_06075</name>
</gene>
<keyword evidence="3 5" id="KW-0012">Acyltransferase</keyword>
<dbReference type="KEGG" id="fla:SY85_06075"/>
<accession>A0A172TSQ9</accession>
<dbReference type="GO" id="GO:0006654">
    <property type="term" value="P:phosphatidic acid biosynthetic process"/>
    <property type="evidence" value="ECO:0007669"/>
    <property type="project" value="TreeGrafter"/>
</dbReference>
<dbReference type="InterPro" id="IPR002123">
    <property type="entry name" value="Plipid/glycerol_acylTrfase"/>
</dbReference>
<evidence type="ECO:0000313" key="6">
    <source>
        <dbReference type="Proteomes" id="UP000077177"/>
    </source>
</evidence>
<organism evidence="5 6">
    <name type="scientific">Flavisolibacter tropicus</name>
    <dbReference type="NCBI Taxonomy" id="1492898"/>
    <lineage>
        <taxon>Bacteria</taxon>
        <taxon>Pseudomonadati</taxon>
        <taxon>Bacteroidota</taxon>
        <taxon>Chitinophagia</taxon>
        <taxon>Chitinophagales</taxon>
        <taxon>Chitinophagaceae</taxon>
        <taxon>Flavisolibacter</taxon>
    </lineage>
</organism>
<dbReference type="OrthoDB" id="1450572at2"/>
<dbReference type="AlphaFoldDB" id="A0A172TSQ9"/>
<evidence type="ECO:0000256" key="3">
    <source>
        <dbReference type="ARBA" id="ARBA00023315"/>
    </source>
</evidence>
<proteinExistence type="predicted"/>
<dbReference type="PATRIC" id="fig|1492898.3.peg.1317"/>
<sequence length="259" mass="29733">MSLWKRLAEFKLVRKVVYAIVGIVSYPGLAIVNKLKISGTEHIENLPKRNVLFVSNHQTYFADVITFLHIFCAVKWRKRNRLGMPYYLLNPFTSVYYVAAEETMKSSFISRLFTLAGALTVKRTWKKDGSEVRRGLDPSDTRKIERALSNAWVITFPQGTTKPYAPGRKGTAYIIKHCQPIVIPVVIQGFWRAFDKKGLKFKKKGVQLTVTFKPPMKIDYNDTADNILAQIMDAIEQSKEHMMKGAHHWKTEPEIKKAI</sequence>